<sequence>MKQKIAGSIYFSVASISILLGNIYLFSPQFMWYHRQAIETDWTDLSPQLQVLILALMKVTGAGWLAMGVAIFILLHFCFYRGQSWARWAIPLIGLIFYGPTLYVTAWVTLNTPGTAPWYGSLIAVIMLLLGFIIYPDNPFSVSQKNPD</sequence>
<feature type="transmembrane region" description="Helical" evidence="1">
    <location>
        <begin position="116"/>
        <end position="135"/>
    </location>
</feature>
<feature type="transmembrane region" description="Helical" evidence="1">
    <location>
        <begin position="7"/>
        <end position="26"/>
    </location>
</feature>
<feature type="transmembrane region" description="Helical" evidence="1">
    <location>
        <begin position="89"/>
        <end position="110"/>
    </location>
</feature>
<keyword evidence="1" id="KW-0812">Transmembrane</keyword>
<evidence type="ECO:0000313" key="2">
    <source>
        <dbReference type="EMBL" id="AFY84062.1"/>
    </source>
</evidence>
<dbReference type="eggNOG" id="ENOG5032YTP">
    <property type="taxonomic scope" value="Bacteria"/>
</dbReference>
<dbReference type="InParanoid" id="K9TMH2"/>
<dbReference type="EMBL" id="CP003607">
    <property type="protein sequence ID" value="AFY84062.1"/>
    <property type="molecule type" value="Genomic_DNA"/>
</dbReference>
<keyword evidence="3" id="KW-1185">Reference proteome</keyword>
<dbReference type="RefSeq" id="WP_015150683.1">
    <property type="nucleotide sequence ID" value="NC_019693.1"/>
</dbReference>
<keyword evidence="1" id="KW-1133">Transmembrane helix</keyword>
<keyword evidence="1" id="KW-0472">Membrane</keyword>
<accession>K9TMH2</accession>
<proteinExistence type="predicted"/>
<feature type="transmembrane region" description="Helical" evidence="1">
    <location>
        <begin position="51"/>
        <end position="77"/>
    </location>
</feature>
<dbReference type="Proteomes" id="UP000010367">
    <property type="component" value="Chromosome"/>
</dbReference>
<reference evidence="2 3" key="1">
    <citation type="submission" date="2012-06" db="EMBL/GenBank/DDBJ databases">
        <title>Finished chromosome of genome of Oscillatoria acuminata PCC 6304.</title>
        <authorList>
            <consortium name="US DOE Joint Genome Institute"/>
            <person name="Gugger M."/>
            <person name="Coursin T."/>
            <person name="Rippka R."/>
            <person name="Tandeau De Marsac N."/>
            <person name="Huntemann M."/>
            <person name="Wei C.-L."/>
            <person name="Han J."/>
            <person name="Detter J.C."/>
            <person name="Han C."/>
            <person name="Tapia R."/>
            <person name="Davenport K."/>
            <person name="Daligault H."/>
            <person name="Erkkila T."/>
            <person name="Gu W."/>
            <person name="Munk A.C.C."/>
            <person name="Teshima H."/>
            <person name="Xu Y."/>
            <person name="Chain P."/>
            <person name="Chen A."/>
            <person name="Krypides N."/>
            <person name="Mavromatis K."/>
            <person name="Markowitz V."/>
            <person name="Szeto E."/>
            <person name="Ivanova N."/>
            <person name="Mikhailova N."/>
            <person name="Ovchinnikova G."/>
            <person name="Pagani I."/>
            <person name="Pati A."/>
            <person name="Goodwin L."/>
            <person name="Peters L."/>
            <person name="Pitluck S."/>
            <person name="Woyke T."/>
            <person name="Kerfeld C."/>
        </authorList>
    </citation>
    <scope>NUCLEOTIDE SEQUENCE [LARGE SCALE GENOMIC DNA]</scope>
    <source>
        <strain evidence="2 3">PCC 6304</strain>
    </source>
</reference>
<protein>
    <submittedName>
        <fullName evidence="2">Uncharacterized protein</fullName>
    </submittedName>
</protein>
<gene>
    <name evidence="2" type="ORF">Oscil6304_4546</name>
</gene>
<evidence type="ECO:0000313" key="3">
    <source>
        <dbReference type="Proteomes" id="UP000010367"/>
    </source>
</evidence>
<evidence type="ECO:0000256" key="1">
    <source>
        <dbReference type="SAM" id="Phobius"/>
    </source>
</evidence>
<dbReference type="AlphaFoldDB" id="K9TMH2"/>
<name>K9TMH2_9CYAN</name>
<organism evidence="2 3">
    <name type="scientific">Oscillatoria acuminata PCC 6304</name>
    <dbReference type="NCBI Taxonomy" id="56110"/>
    <lineage>
        <taxon>Bacteria</taxon>
        <taxon>Bacillati</taxon>
        <taxon>Cyanobacteriota</taxon>
        <taxon>Cyanophyceae</taxon>
        <taxon>Oscillatoriophycideae</taxon>
        <taxon>Oscillatoriales</taxon>
        <taxon>Oscillatoriaceae</taxon>
        <taxon>Oscillatoria</taxon>
    </lineage>
</organism>
<dbReference type="KEGG" id="oac:Oscil6304_4546"/>
<dbReference type="HOGENOM" id="CLU_134929_0_0_3"/>